<dbReference type="EMBL" id="WIXE01015728">
    <property type="protein sequence ID" value="KAK5973244.1"/>
    <property type="molecule type" value="Genomic_DNA"/>
</dbReference>
<evidence type="ECO:0000256" key="3">
    <source>
        <dbReference type="ARBA" id="ARBA00047202"/>
    </source>
</evidence>
<proteinExistence type="inferred from homology"/>
<keyword evidence="5" id="KW-1185">Reference proteome</keyword>
<dbReference type="InterPro" id="IPR042031">
    <property type="entry name" value="SKA1_MBD_sf"/>
</dbReference>
<dbReference type="PANTHER" id="PTHR28573:SF1">
    <property type="entry name" value="SPINDLE AND KINETOCHORE-ASSOCIATED PROTEIN 1"/>
    <property type="match status" value="1"/>
</dbReference>
<dbReference type="GO" id="GO:0007059">
    <property type="term" value="P:chromosome segregation"/>
    <property type="evidence" value="ECO:0007669"/>
    <property type="project" value="InterPro"/>
</dbReference>
<dbReference type="AlphaFoldDB" id="A0AAN8IFZ5"/>
<name>A0AAN8IFZ5_TRICO</name>
<dbReference type="Gene3D" id="1.10.10.1890">
    <property type="entry name" value="Ska1 microtubule binding domain-like"/>
    <property type="match status" value="1"/>
</dbReference>
<dbReference type="GO" id="GO:0051301">
    <property type="term" value="P:cell division"/>
    <property type="evidence" value="ECO:0007669"/>
    <property type="project" value="InterPro"/>
</dbReference>
<evidence type="ECO:0000256" key="2">
    <source>
        <dbReference type="ARBA" id="ARBA00047182"/>
    </source>
</evidence>
<dbReference type="GO" id="GO:0008017">
    <property type="term" value="F:microtubule binding"/>
    <property type="evidence" value="ECO:0007669"/>
    <property type="project" value="InterPro"/>
</dbReference>
<evidence type="ECO:0000256" key="1">
    <source>
        <dbReference type="ARBA" id="ARBA00006836"/>
    </source>
</evidence>
<dbReference type="GO" id="GO:0072686">
    <property type="term" value="C:mitotic spindle"/>
    <property type="evidence" value="ECO:0007669"/>
    <property type="project" value="TreeGrafter"/>
</dbReference>
<evidence type="ECO:0000313" key="5">
    <source>
        <dbReference type="Proteomes" id="UP001331761"/>
    </source>
</evidence>
<gene>
    <name evidence="4" type="ORF">GCK32_010650</name>
</gene>
<comment type="similarity">
    <text evidence="1">Belongs to the SKA1 family.</text>
</comment>
<protein>
    <recommendedName>
        <fullName evidence="2">SKA complex subunit 1</fullName>
    </recommendedName>
    <alternativeName>
        <fullName evidence="3">Spindle and kinetochore-associated protein 1</fullName>
    </alternativeName>
</protein>
<dbReference type="GO" id="GO:0005876">
    <property type="term" value="C:spindle microtubule"/>
    <property type="evidence" value="ECO:0007669"/>
    <property type="project" value="TreeGrafter"/>
</dbReference>
<organism evidence="4 5">
    <name type="scientific">Trichostrongylus colubriformis</name>
    <name type="common">Black scour worm</name>
    <dbReference type="NCBI Taxonomy" id="6319"/>
    <lineage>
        <taxon>Eukaryota</taxon>
        <taxon>Metazoa</taxon>
        <taxon>Ecdysozoa</taxon>
        <taxon>Nematoda</taxon>
        <taxon>Chromadorea</taxon>
        <taxon>Rhabditida</taxon>
        <taxon>Rhabditina</taxon>
        <taxon>Rhabditomorpha</taxon>
        <taxon>Strongyloidea</taxon>
        <taxon>Trichostrongylidae</taxon>
        <taxon>Trichostrongylus</taxon>
    </lineage>
</organism>
<dbReference type="Proteomes" id="UP001331761">
    <property type="component" value="Unassembled WGS sequence"/>
</dbReference>
<dbReference type="GO" id="GO:0000278">
    <property type="term" value="P:mitotic cell cycle"/>
    <property type="evidence" value="ECO:0007669"/>
    <property type="project" value="TreeGrafter"/>
</dbReference>
<dbReference type="InterPro" id="IPR009829">
    <property type="entry name" value="SKA1"/>
</dbReference>
<comment type="caution">
    <text evidence="4">The sequence shown here is derived from an EMBL/GenBank/DDBJ whole genome shotgun (WGS) entry which is preliminary data.</text>
</comment>
<dbReference type="Pfam" id="PF07160">
    <property type="entry name" value="SKA1"/>
    <property type="match status" value="1"/>
</dbReference>
<sequence length="263" mass="29947">MKLFIYAVSMADYIKLPVGEEHIEPIVNRKNEVVRMVEAILPKAKIEKVTQQFNEKLEEIRQILRDSSLLNAELRGMSPLEHVFLGIGDVARDENIPINYARSTPIDVTAHQGLPETESLANVDNVATQSSASVEEVSKNTIIPSITSAEFEQIPKYMRGRMTLPELNDIVDKLEEFLSAKRSLLNAPFKKLSMKDKDMVCKWKEQEPAQIAGQLFCQEADVKPLMKDRSKTLFRTAVPCLRHVRRIREVRHKGQVYFLPGGF</sequence>
<evidence type="ECO:0000313" key="4">
    <source>
        <dbReference type="EMBL" id="KAK5973244.1"/>
    </source>
</evidence>
<accession>A0AAN8IFZ5</accession>
<reference evidence="4 5" key="1">
    <citation type="submission" date="2019-10" db="EMBL/GenBank/DDBJ databases">
        <title>Assembly and Annotation for the nematode Trichostrongylus colubriformis.</title>
        <authorList>
            <person name="Martin J."/>
        </authorList>
    </citation>
    <scope>NUCLEOTIDE SEQUENCE [LARGE SCALE GENOMIC DNA]</scope>
    <source>
        <strain evidence="4">G859</strain>
        <tissue evidence="4">Whole worm</tissue>
    </source>
</reference>
<dbReference type="GO" id="GO:0031110">
    <property type="term" value="P:regulation of microtubule polymerization or depolymerization"/>
    <property type="evidence" value="ECO:0007669"/>
    <property type="project" value="TreeGrafter"/>
</dbReference>
<dbReference type="GO" id="GO:0000940">
    <property type="term" value="C:outer kinetochore"/>
    <property type="evidence" value="ECO:0007669"/>
    <property type="project" value="TreeGrafter"/>
</dbReference>
<dbReference type="PANTHER" id="PTHR28573">
    <property type="entry name" value="SPINDLE AND KINETOCHORE-ASSOCIATED PROTEIN 1"/>
    <property type="match status" value="1"/>
</dbReference>